<comment type="cofactor">
    <cofactor evidence="10">
        <name>Mg(2+)</name>
        <dbReference type="ChEBI" id="CHEBI:18420"/>
    </cofactor>
</comment>
<dbReference type="InterPro" id="IPR003390">
    <property type="entry name" value="DNA_integrity_scan_DisA_N"/>
</dbReference>
<sequence>MRSPSNLHSLDPQAAANRASSELLLSTLAAAAPGTELRDGLERILRGRTGALIVLGSSRTVNSISTGGFSIEIEFSATRLRELAKMDGAIVLDRDARRIHSAGVQLLPNPAIETTESGTRHRTAERVAKQTGFPVISVSQSMQIIQLYVHNIRHVLEASDRILSHANQALDTLERYKSRLDEVTATLTYLEVVDRATMADVLVVLQRQEMVRRISAEISTYILELGQDGRLVTLQHEELMGSYGNAQLNLLRDYIDAIPEHAEIDDVLRNLALLSGTELIDIDLVARSIGTSASSEALDRHVYPLGYRVLSSIRRVPSLVVERLATHFGRFSELLAADIDELVSIEGVGQHRARIVREGLNRIVEEATEN</sequence>
<dbReference type="NCBIfam" id="NF010009">
    <property type="entry name" value="PRK13482.1"/>
    <property type="match status" value="1"/>
</dbReference>
<keyword evidence="7 10" id="KW-0460">Magnesium</keyword>
<keyword evidence="13" id="KW-1185">Reference proteome</keyword>
<keyword evidence="8 10" id="KW-0238">DNA-binding</keyword>
<gene>
    <name evidence="10 12" type="primary">disA</name>
    <name evidence="12" type="ORF">GCM10022261_22170</name>
</gene>
<dbReference type="Gene3D" id="3.40.1700.10">
    <property type="entry name" value="DNA integrity scanning protein, DisA, N-terminal domain"/>
    <property type="match status" value="1"/>
</dbReference>
<comment type="function">
    <text evidence="10">Has also diadenylate cyclase activity, catalyzing the condensation of 2 ATP molecules into cyclic di-AMP (c-di-AMP). c-di-AMP likely acts as a signaling molecule that may couple DNA integrity with a cellular process.</text>
</comment>
<dbReference type="SUPFAM" id="SSF143597">
    <property type="entry name" value="YojJ-like"/>
    <property type="match status" value="1"/>
</dbReference>
<evidence type="ECO:0000256" key="5">
    <source>
        <dbReference type="ARBA" id="ARBA00022763"/>
    </source>
</evidence>
<dbReference type="Gene3D" id="1.10.150.20">
    <property type="entry name" value="5' to 3' exonuclease, C-terminal subdomain"/>
    <property type="match status" value="1"/>
</dbReference>
<comment type="subunit">
    <text evidence="10">Homooctamer.</text>
</comment>
<reference evidence="13" key="1">
    <citation type="journal article" date="2019" name="Int. J. Syst. Evol. Microbiol.">
        <title>The Global Catalogue of Microorganisms (GCM) 10K type strain sequencing project: providing services to taxonomists for standard genome sequencing and annotation.</title>
        <authorList>
            <consortium name="The Broad Institute Genomics Platform"/>
            <consortium name="The Broad Institute Genome Sequencing Center for Infectious Disease"/>
            <person name="Wu L."/>
            <person name="Ma J."/>
        </authorList>
    </citation>
    <scope>NUCLEOTIDE SEQUENCE [LARGE SCALE GENOMIC DNA]</scope>
    <source>
        <strain evidence="13">JCM 17458</strain>
    </source>
</reference>
<dbReference type="SUPFAM" id="SSF47781">
    <property type="entry name" value="RuvA domain 2-like"/>
    <property type="match status" value="1"/>
</dbReference>
<name>A0ABP8EL72_9MICO</name>
<evidence type="ECO:0000256" key="10">
    <source>
        <dbReference type="HAMAP-Rule" id="MF_01438"/>
    </source>
</evidence>
<evidence type="ECO:0000256" key="3">
    <source>
        <dbReference type="ARBA" id="ARBA00022695"/>
    </source>
</evidence>
<dbReference type="Proteomes" id="UP001501586">
    <property type="component" value="Unassembled WGS sequence"/>
</dbReference>
<dbReference type="EMBL" id="BAABAZ010000006">
    <property type="protein sequence ID" value="GAA4284686.1"/>
    <property type="molecule type" value="Genomic_DNA"/>
</dbReference>
<dbReference type="Pfam" id="PF02457">
    <property type="entry name" value="DAC"/>
    <property type="match status" value="1"/>
</dbReference>
<dbReference type="RefSeq" id="WP_236862664.1">
    <property type="nucleotide sequence ID" value="NZ_BAABAZ010000006.1"/>
</dbReference>
<comment type="function">
    <text evidence="10">Participates in a DNA-damage check-point. DisA forms globular foci that rapidly scan along the chromosomes searching for lesions.</text>
</comment>
<keyword evidence="4 10" id="KW-0547">Nucleotide-binding</keyword>
<accession>A0ABP8EL72</accession>
<dbReference type="PROSITE" id="PS51794">
    <property type="entry name" value="DAC"/>
    <property type="match status" value="1"/>
</dbReference>
<evidence type="ECO:0000313" key="13">
    <source>
        <dbReference type="Proteomes" id="UP001501586"/>
    </source>
</evidence>
<evidence type="ECO:0000256" key="8">
    <source>
        <dbReference type="ARBA" id="ARBA00023125"/>
    </source>
</evidence>
<evidence type="ECO:0000256" key="1">
    <source>
        <dbReference type="ARBA" id="ARBA00000877"/>
    </source>
</evidence>
<dbReference type="Gene3D" id="1.20.1260.110">
    <property type="entry name" value="DNA integrity scanning linker region"/>
    <property type="match status" value="1"/>
</dbReference>
<dbReference type="Pfam" id="PF10635">
    <property type="entry name" value="DisA-linker"/>
    <property type="match status" value="1"/>
</dbReference>
<keyword evidence="6 10" id="KW-0067">ATP-binding</keyword>
<keyword evidence="2 10" id="KW-0808">Transferase</keyword>
<dbReference type="EC" id="2.7.7.85" evidence="10"/>
<comment type="similarity">
    <text evidence="10">Belongs to the DisA family.</text>
</comment>
<evidence type="ECO:0000256" key="2">
    <source>
        <dbReference type="ARBA" id="ARBA00022679"/>
    </source>
</evidence>
<evidence type="ECO:0000256" key="4">
    <source>
        <dbReference type="ARBA" id="ARBA00022741"/>
    </source>
</evidence>
<evidence type="ECO:0000256" key="6">
    <source>
        <dbReference type="ARBA" id="ARBA00022840"/>
    </source>
</evidence>
<proteinExistence type="inferred from homology"/>
<dbReference type="InterPro" id="IPR036888">
    <property type="entry name" value="DNA_integrity_DisA_N_sf"/>
</dbReference>
<evidence type="ECO:0000256" key="7">
    <source>
        <dbReference type="ARBA" id="ARBA00022842"/>
    </source>
</evidence>
<dbReference type="InterPro" id="IPR023763">
    <property type="entry name" value="DNA_integrity_scanning_protein"/>
</dbReference>
<evidence type="ECO:0000313" key="12">
    <source>
        <dbReference type="EMBL" id="GAA4284686.1"/>
    </source>
</evidence>
<feature type="binding site" evidence="10">
    <location>
        <position position="88"/>
    </location>
    <ligand>
        <name>ATP</name>
        <dbReference type="ChEBI" id="CHEBI:30616"/>
    </ligand>
</feature>
<feature type="domain" description="DAC" evidence="11">
    <location>
        <begin position="21"/>
        <end position="160"/>
    </location>
</feature>
<feature type="binding site" evidence="10">
    <location>
        <position position="106"/>
    </location>
    <ligand>
        <name>ATP</name>
        <dbReference type="ChEBI" id="CHEBI:30616"/>
    </ligand>
</feature>
<dbReference type="InterPro" id="IPR050338">
    <property type="entry name" value="DisA"/>
</dbReference>
<dbReference type="PANTHER" id="PTHR34185">
    <property type="entry name" value="DIADENYLATE CYCLASE"/>
    <property type="match status" value="1"/>
</dbReference>
<evidence type="ECO:0000256" key="9">
    <source>
        <dbReference type="ARBA" id="ARBA00023204"/>
    </source>
</evidence>
<organism evidence="12 13">
    <name type="scientific">Brevibacterium daeguense</name>
    <dbReference type="NCBI Taxonomy" id="909936"/>
    <lineage>
        <taxon>Bacteria</taxon>
        <taxon>Bacillati</taxon>
        <taxon>Actinomycetota</taxon>
        <taxon>Actinomycetes</taxon>
        <taxon>Micrococcales</taxon>
        <taxon>Brevibacteriaceae</taxon>
        <taxon>Brevibacterium</taxon>
    </lineage>
</organism>
<dbReference type="HAMAP" id="MF_01438">
    <property type="entry name" value="DisA"/>
    <property type="match status" value="1"/>
</dbReference>
<dbReference type="InterPro" id="IPR038331">
    <property type="entry name" value="DisA_sf"/>
</dbReference>
<comment type="caution">
    <text evidence="12">The sequence shown here is derived from an EMBL/GenBank/DDBJ whole genome shotgun (WGS) entry which is preliminary data.</text>
</comment>
<evidence type="ECO:0000259" key="11">
    <source>
        <dbReference type="PROSITE" id="PS51794"/>
    </source>
</evidence>
<feature type="binding site" evidence="10">
    <location>
        <begin position="119"/>
        <end position="123"/>
    </location>
    <ligand>
        <name>ATP</name>
        <dbReference type="ChEBI" id="CHEBI:30616"/>
    </ligand>
</feature>
<dbReference type="PANTHER" id="PTHR34185:SF3">
    <property type="entry name" value="DNA INTEGRITY SCANNING PROTEIN DISA"/>
    <property type="match status" value="1"/>
</dbReference>
<comment type="catalytic activity">
    <reaction evidence="1 10">
        <text>2 ATP = 3',3'-c-di-AMP + 2 diphosphate</text>
        <dbReference type="Rhea" id="RHEA:35655"/>
        <dbReference type="ChEBI" id="CHEBI:30616"/>
        <dbReference type="ChEBI" id="CHEBI:33019"/>
        <dbReference type="ChEBI" id="CHEBI:71500"/>
        <dbReference type="EC" id="2.7.7.85"/>
    </reaction>
</comment>
<protein>
    <recommendedName>
        <fullName evidence="10">DNA integrity scanning protein DisA</fullName>
    </recommendedName>
    <alternativeName>
        <fullName evidence="10">Cyclic di-AMP synthase</fullName>
        <shortName evidence="10">c-di-AMP synthase</shortName>
    </alternativeName>
    <alternativeName>
        <fullName evidence="10">Diadenylate cyclase</fullName>
        <ecNumber evidence="10">2.7.7.85</ecNumber>
    </alternativeName>
</protein>
<keyword evidence="5 10" id="KW-0227">DNA damage</keyword>
<keyword evidence="3 10" id="KW-0548">Nucleotidyltransferase</keyword>
<keyword evidence="9 10" id="KW-0234">DNA repair</keyword>
<dbReference type="InterPro" id="IPR018906">
    <property type="entry name" value="DNA_integrity_scan_DisA_link"/>
</dbReference>
<dbReference type="InterPro" id="IPR010994">
    <property type="entry name" value="RuvA_2-like"/>
</dbReference>